<dbReference type="PANTHER" id="PTHR10666">
    <property type="entry name" value="UBIQUITIN"/>
    <property type="match status" value="1"/>
</dbReference>
<feature type="domain" description="Ubiquitin-like" evidence="2">
    <location>
        <begin position="72"/>
        <end position="145"/>
    </location>
</feature>
<evidence type="ECO:0000313" key="3">
    <source>
        <dbReference type="EMBL" id="KAK7274507.1"/>
    </source>
</evidence>
<feature type="domain" description="Ubiquitin-like" evidence="2">
    <location>
        <begin position="1"/>
        <end position="70"/>
    </location>
</feature>
<organism evidence="3 4">
    <name type="scientific">Crotalaria pallida</name>
    <name type="common">Smooth rattlebox</name>
    <name type="synonym">Crotalaria striata</name>
    <dbReference type="NCBI Taxonomy" id="3830"/>
    <lineage>
        <taxon>Eukaryota</taxon>
        <taxon>Viridiplantae</taxon>
        <taxon>Streptophyta</taxon>
        <taxon>Embryophyta</taxon>
        <taxon>Tracheophyta</taxon>
        <taxon>Spermatophyta</taxon>
        <taxon>Magnoliopsida</taxon>
        <taxon>eudicotyledons</taxon>
        <taxon>Gunneridae</taxon>
        <taxon>Pentapetalae</taxon>
        <taxon>rosids</taxon>
        <taxon>fabids</taxon>
        <taxon>Fabales</taxon>
        <taxon>Fabaceae</taxon>
        <taxon>Papilionoideae</taxon>
        <taxon>50 kb inversion clade</taxon>
        <taxon>genistoids sensu lato</taxon>
        <taxon>core genistoids</taxon>
        <taxon>Crotalarieae</taxon>
        <taxon>Crotalaria</taxon>
    </lineage>
</organism>
<evidence type="ECO:0000259" key="2">
    <source>
        <dbReference type="PROSITE" id="PS50053"/>
    </source>
</evidence>
<dbReference type="SUPFAM" id="SSF54236">
    <property type="entry name" value="Ubiquitin-like"/>
    <property type="match status" value="3"/>
</dbReference>
<dbReference type="EMBL" id="JAYWIO010000003">
    <property type="protein sequence ID" value="KAK7274507.1"/>
    <property type="molecule type" value="Genomic_DNA"/>
</dbReference>
<dbReference type="PROSITE" id="PS50053">
    <property type="entry name" value="UBIQUITIN_2"/>
    <property type="match status" value="3"/>
</dbReference>
<dbReference type="Gene3D" id="3.10.20.90">
    <property type="entry name" value="Phosphatidylinositol 3-kinase Catalytic Subunit, Chain A, domain 1"/>
    <property type="match status" value="3"/>
</dbReference>
<dbReference type="PRINTS" id="PR00348">
    <property type="entry name" value="UBIQUITIN"/>
</dbReference>
<accession>A0AAN9ICR1</accession>
<gene>
    <name evidence="3" type="ORF">RIF29_15599</name>
</gene>
<keyword evidence="1" id="KW-1017">Isopeptide bond</keyword>
<dbReference type="InterPro" id="IPR019956">
    <property type="entry name" value="Ubiquitin_dom"/>
</dbReference>
<feature type="domain" description="Ubiquitin-like" evidence="2">
    <location>
        <begin position="148"/>
        <end position="222"/>
    </location>
</feature>
<evidence type="ECO:0000313" key="4">
    <source>
        <dbReference type="Proteomes" id="UP001372338"/>
    </source>
</evidence>
<dbReference type="FunFam" id="3.10.20.90:FF:000160">
    <property type="entry name" value="Polyubiquitin-C"/>
    <property type="match status" value="1"/>
</dbReference>
<dbReference type="Proteomes" id="UP001372338">
    <property type="component" value="Unassembled WGS sequence"/>
</dbReference>
<keyword evidence="4" id="KW-1185">Reference proteome</keyword>
<dbReference type="GO" id="GO:0003729">
    <property type="term" value="F:mRNA binding"/>
    <property type="evidence" value="ECO:0007669"/>
    <property type="project" value="UniProtKB-ARBA"/>
</dbReference>
<proteinExistence type="predicted"/>
<protein>
    <recommendedName>
        <fullName evidence="2">Ubiquitin-like domain-containing protein</fullName>
    </recommendedName>
</protein>
<dbReference type="AlphaFoldDB" id="A0AAN9ICR1"/>
<dbReference type="SMART" id="SM00213">
    <property type="entry name" value="UBQ"/>
    <property type="match status" value="3"/>
</dbReference>
<comment type="caution">
    <text evidence="3">The sequence shown here is derived from an EMBL/GenBank/DDBJ whole genome shotgun (WGS) entry which is preliminary data.</text>
</comment>
<dbReference type="InterPro" id="IPR000626">
    <property type="entry name" value="Ubiquitin-like_dom"/>
</dbReference>
<dbReference type="InterPro" id="IPR029071">
    <property type="entry name" value="Ubiquitin-like_domsf"/>
</dbReference>
<sequence>MKITLKTLVPLEVEPTDTIKRVKSRIQLEEGISSDHQLLIFKGTELDDDNKTLSDYDVRKNCTLQLVVRRGVQIFVKLHTNGGKMISLQVEMSDTVSVVKSKIRDKDGTPPDEQLLIFEWRELEDRRTLGYYNIQKGSTLQMALRAGMHIFVKTIIGETIILKVESSDIVEDVKEMIKAREGIAVDQQRLIFNSKQLEDLQTLAHYDVRNESTLHLILRMRG</sequence>
<dbReference type="Pfam" id="PF00240">
    <property type="entry name" value="ubiquitin"/>
    <property type="match status" value="3"/>
</dbReference>
<dbReference type="InterPro" id="IPR050158">
    <property type="entry name" value="Ubiquitin_ubiquitin-like"/>
</dbReference>
<name>A0AAN9ICR1_CROPI</name>
<reference evidence="3 4" key="1">
    <citation type="submission" date="2024-01" db="EMBL/GenBank/DDBJ databases">
        <title>The genomes of 5 underutilized Papilionoideae crops provide insights into root nodulation and disease resistanc.</title>
        <authorList>
            <person name="Yuan L."/>
        </authorList>
    </citation>
    <scope>NUCLEOTIDE SEQUENCE [LARGE SCALE GENOMIC DNA]</scope>
    <source>
        <strain evidence="3">ZHUSHIDOU_FW_LH</strain>
        <tissue evidence="3">Leaf</tissue>
    </source>
</reference>
<evidence type="ECO:0000256" key="1">
    <source>
        <dbReference type="ARBA" id="ARBA00022499"/>
    </source>
</evidence>